<dbReference type="GO" id="GO:0005737">
    <property type="term" value="C:cytoplasm"/>
    <property type="evidence" value="ECO:0007669"/>
    <property type="project" value="TreeGrafter"/>
</dbReference>
<keyword evidence="1" id="KW-0597">Phosphoprotein</keyword>
<dbReference type="EMBL" id="VWZN01006319">
    <property type="protein sequence ID" value="NWR44415.1"/>
    <property type="molecule type" value="Genomic_DNA"/>
</dbReference>
<dbReference type="PANTHER" id="PTHR16154:SF22">
    <property type="entry name" value="NEURABIN-1"/>
    <property type="match status" value="1"/>
</dbReference>
<feature type="region of interest" description="Disordered" evidence="3">
    <location>
        <begin position="53"/>
        <end position="101"/>
    </location>
</feature>
<evidence type="ECO:0000313" key="6">
    <source>
        <dbReference type="Proteomes" id="UP000529728"/>
    </source>
</evidence>
<dbReference type="GO" id="GO:0015629">
    <property type="term" value="C:actin cytoskeleton"/>
    <property type="evidence" value="ECO:0007669"/>
    <property type="project" value="TreeGrafter"/>
</dbReference>
<reference evidence="5 6" key="1">
    <citation type="submission" date="2019-09" db="EMBL/GenBank/DDBJ databases">
        <title>Bird 10,000 Genomes (B10K) Project - Family phase.</title>
        <authorList>
            <person name="Zhang G."/>
        </authorList>
    </citation>
    <scope>NUCLEOTIDE SEQUENCE [LARGE SCALE GENOMIC DNA]</scope>
    <source>
        <strain evidence="5">B10K-DU-001-18</strain>
        <tissue evidence="5">Muscle</tissue>
    </source>
</reference>
<dbReference type="PANTHER" id="PTHR16154">
    <property type="entry name" value="NEURABIN"/>
    <property type="match status" value="1"/>
</dbReference>
<name>A0A7K4XBU0_REGSA</name>
<dbReference type="Pfam" id="PF07647">
    <property type="entry name" value="SAM_2"/>
    <property type="match status" value="1"/>
</dbReference>
<proteinExistence type="predicted"/>
<feature type="non-terminal residue" evidence="5">
    <location>
        <position position="1"/>
    </location>
</feature>
<dbReference type="OrthoDB" id="62701at2759"/>
<evidence type="ECO:0000256" key="2">
    <source>
        <dbReference type="ARBA" id="ARBA00023054"/>
    </source>
</evidence>
<dbReference type="SMART" id="SM00454">
    <property type="entry name" value="SAM"/>
    <property type="match status" value="1"/>
</dbReference>
<evidence type="ECO:0000256" key="3">
    <source>
        <dbReference type="SAM" id="MobiDB-lite"/>
    </source>
</evidence>
<dbReference type="InterPro" id="IPR043446">
    <property type="entry name" value="Neurabin-like"/>
</dbReference>
<dbReference type="Proteomes" id="UP000529728">
    <property type="component" value="Unassembled WGS sequence"/>
</dbReference>
<sequence length="101" mass="11698">MSLNLEQYVSQFSAQNINGEHLLQLDGSKLKALGMTSSQDRAVIKRKLKEMKASVEKARKTQEKMEKQREKLRKKEQEQLQRRSKKTDRCSSDATEGTNEQ</sequence>
<protein>
    <submittedName>
        <fullName evidence="5">NEB1 protein</fullName>
    </submittedName>
</protein>
<dbReference type="Gene3D" id="1.10.150.50">
    <property type="entry name" value="Transcription Factor, Ets-1"/>
    <property type="match status" value="1"/>
</dbReference>
<dbReference type="GO" id="GO:0031175">
    <property type="term" value="P:neuron projection development"/>
    <property type="evidence" value="ECO:0007669"/>
    <property type="project" value="TreeGrafter"/>
</dbReference>
<dbReference type="GO" id="GO:0030425">
    <property type="term" value="C:dendrite"/>
    <property type="evidence" value="ECO:0007669"/>
    <property type="project" value="TreeGrafter"/>
</dbReference>
<evidence type="ECO:0000256" key="1">
    <source>
        <dbReference type="ARBA" id="ARBA00022553"/>
    </source>
</evidence>
<dbReference type="SUPFAM" id="SSF47769">
    <property type="entry name" value="SAM/Pointed domain"/>
    <property type="match status" value="1"/>
</dbReference>
<comment type="caution">
    <text evidence="5">The sequence shown here is derived from an EMBL/GenBank/DDBJ whole genome shotgun (WGS) entry which is preliminary data.</text>
</comment>
<feature type="non-terminal residue" evidence="5">
    <location>
        <position position="101"/>
    </location>
</feature>
<dbReference type="FunFam" id="1.10.150.50:FF:000008">
    <property type="entry name" value="Neurabin-1 isoform 1-like protein"/>
    <property type="match status" value="1"/>
</dbReference>
<dbReference type="GO" id="GO:0014069">
    <property type="term" value="C:postsynaptic density"/>
    <property type="evidence" value="ECO:0007669"/>
    <property type="project" value="TreeGrafter"/>
</dbReference>
<feature type="compositionally biased region" description="Basic and acidic residues" evidence="3">
    <location>
        <begin position="53"/>
        <end position="91"/>
    </location>
</feature>
<dbReference type="InterPro" id="IPR001660">
    <property type="entry name" value="SAM"/>
</dbReference>
<dbReference type="GO" id="GO:0051015">
    <property type="term" value="F:actin filament binding"/>
    <property type="evidence" value="ECO:0007669"/>
    <property type="project" value="TreeGrafter"/>
</dbReference>
<dbReference type="GO" id="GO:0019722">
    <property type="term" value="P:calcium-mediated signaling"/>
    <property type="evidence" value="ECO:0007669"/>
    <property type="project" value="TreeGrafter"/>
</dbReference>
<evidence type="ECO:0000313" key="5">
    <source>
        <dbReference type="EMBL" id="NWR44415.1"/>
    </source>
</evidence>
<organism evidence="5 6">
    <name type="scientific">Regulus satrapa</name>
    <name type="common">Golden-crowned kinglet</name>
    <dbReference type="NCBI Taxonomy" id="13245"/>
    <lineage>
        <taxon>Eukaryota</taxon>
        <taxon>Metazoa</taxon>
        <taxon>Chordata</taxon>
        <taxon>Craniata</taxon>
        <taxon>Vertebrata</taxon>
        <taxon>Euteleostomi</taxon>
        <taxon>Archelosauria</taxon>
        <taxon>Archosauria</taxon>
        <taxon>Dinosauria</taxon>
        <taxon>Saurischia</taxon>
        <taxon>Theropoda</taxon>
        <taxon>Coelurosauria</taxon>
        <taxon>Aves</taxon>
        <taxon>Neognathae</taxon>
        <taxon>Neoaves</taxon>
        <taxon>Telluraves</taxon>
        <taxon>Australaves</taxon>
        <taxon>Passeriformes</taxon>
        <taxon>Regulidae</taxon>
        <taxon>Regulus</taxon>
    </lineage>
</organism>
<gene>
    <name evidence="5" type="primary">Ppp1r9a_1</name>
    <name evidence="5" type="ORF">REGSAT_R14548</name>
</gene>
<keyword evidence="6" id="KW-1185">Reference proteome</keyword>
<accession>A0A7K4XBU0</accession>
<keyword evidence="2" id="KW-0175">Coiled coil</keyword>
<feature type="domain" description="SAM" evidence="4">
    <location>
        <begin position="1"/>
        <end position="54"/>
    </location>
</feature>
<evidence type="ECO:0000259" key="4">
    <source>
        <dbReference type="PROSITE" id="PS50105"/>
    </source>
</evidence>
<dbReference type="GO" id="GO:0007015">
    <property type="term" value="P:actin filament organization"/>
    <property type="evidence" value="ECO:0007669"/>
    <property type="project" value="TreeGrafter"/>
</dbReference>
<dbReference type="InterPro" id="IPR013761">
    <property type="entry name" value="SAM/pointed_sf"/>
</dbReference>
<dbReference type="PROSITE" id="PS50105">
    <property type="entry name" value="SAM_DOMAIN"/>
    <property type="match status" value="1"/>
</dbReference>
<feature type="compositionally biased region" description="Polar residues" evidence="3">
    <location>
        <begin position="92"/>
        <end position="101"/>
    </location>
</feature>
<dbReference type="AlphaFoldDB" id="A0A7K4XBU0"/>